<evidence type="ECO:0000313" key="1">
    <source>
        <dbReference type="EMBL" id="RCN34992.1"/>
    </source>
</evidence>
<name>A0A368FSE1_ANCCA</name>
<dbReference type="InterPro" id="IPR036397">
    <property type="entry name" value="RNaseH_sf"/>
</dbReference>
<comment type="caution">
    <text evidence="1">The sequence shown here is derived from an EMBL/GenBank/DDBJ whole genome shotgun (WGS) entry which is preliminary data.</text>
</comment>
<dbReference type="OrthoDB" id="106945at2759"/>
<gene>
    <name evidence="1" type="ORF">ANCCAN_19151</name>
</gene>
<sequence length="75" mass="8540">MFSKRTSGGGEWTPSNIKKCWERICSLFGSTTDDLRAVILDVWEQTDDNAIQNLVKSMPRKTFEVIRNDGGPIDY</sequence>
<accession>A0A368FSE1</accession>
<evidence type="ECO:0000313" key="2">
    <source>
        <dbReference type="Proteomes" id="UP000252519"/>
    </source>
</evidence>
<dbReference type="Gene3D" id="3.30.420.10">
    <property type="entry name" value="Ribonuclease H-like superfamily/Ribonuclease H"/>
    <property type="match status" value="1"/>
</dbReference>
<proteinExistence type="predicted"/>
<organism evidence="1 2">
    <name type="scientific">Ancylostoma caninum</name>
    <name type="common">Dog hookworm</name>
    <dbReference type="NCBI Taxonomy" id="29170"/>
    <lineage>
        <taxon>Eukaryota</taxon>
        <taxon>Metazoa</taxon>
        <taxon>Ecdysozoa</taxon>
        <taxon>Nematoda</taxon>
        <taxon>Chromadorea</taxon>
        <taxon>Rhabditida</taxon>
        <taxon>Rhabditina</taxon>
        <taxon>Rhabditomorpha</taxon>
        <taxon>Strongyloidea</taxon>
        <taxon>Ancylostomatidae</taxon>
        <taxon>Ancylostomatinae</taxon>
        <taxon>Ancylostoma</taxon>
    </lineage>
</organism>
<protein>
    <submittedName>
        <fullName evidence="1">Uncharacterized protein</fullName>
    </submittedName>
</protein>
<keyword evidence="2" id="KW-1185">Reference proteome</keyword>
<dbReference type="Proteomes" id="UP000252519">
    <property type="component" value="Unassembled WGS sequence"/>
</dbReference>
<dbReference type="GO" id="GO:0003676">
    <property type="term" value="F:nucleic acid binding"/>
    <property type="evidence" value="ECO:0007669"/>
    <property type="project" value="InterPro"/>
</dbReference>
<reference evidence="1 2" key="1">
    <citation type="submission" date="2014-10" db="EMBL/GenBank/DDBJ databases">
        <title>Draft genome of the hookworm Ancylostoma caninum.</title>
        <authorList>
            <person name="Mitreva M."/>
        </authorList>
    </citation>
    <scope>NUCLEOTIDE SEQUENCE [LARGE SCALE GENOMIC DNA]</scope>
    <source>
        <strain evidence="1 2">Baltimore</strain>
    </source>
</reference>
<dbReference type="AlphaFoldDB" id="A0A368FSE1"/>
<dbReference type="EMBL" id="JOJR01000715">
    <property type="protein sequence ID" value="RCN34992.1"/>
    <property type="molecule type" value="Genomic_DNA"/>
</dbReference>